<name>E5XSS7_SEGRC</name>
<dbReference type="UniPathway" id="UPA00031">
    <property type="reaction ID" value="UER00007"/>
</dbReference>
<keyword evidence="8" id="KW-0067">ATP-binding</keyword>
<keyword evidence="6" id="KW-0547">Nucleotide-binding</keyword>
<dbReference type="EMBL" id="ACZI02000002">
    <property type="protein sequence ID" value="EFV12604.1"/>
    <property type="molecule type" value="Genomic_DNA"/>
</dbReference>
<dbReference type="SUPFAM" id="SSF101386">
    <property type="entry name" value="all-alpha NTP pyrophosphatases"/>
    <property type="match status" value="1"/>
</dbReference>
<protein>
    <recommendedName>
        <fullName evidence="4">Phosphoribosyl-ATP pyrophosphatase</fullName>
        <ecNumber evidence="3">3.6.1.31</ecNumber>
    </recommendedName>
</protein>
<evidence type="ECO:0000256" key="5">
    <source>
        <dbReference type="ARBA" id="ARBA00022605"/>
    </source>
</evidence>
<dbReference type="GO" id="GO:0005524">
    <property type="term" value="F:ATP binding"/>
    <property type="evidence" value="ECO:0007669"/>
    <property type="project" value="UniProtKB-KW"/>
</dbReference>
<dbReference type="Proteomes" id="UP000004816">
    <property type="component" value="Unassembled WGS sequence"/>
</dbReference>
<evidence type="ECO:0000313" key="11">
    <source>
        <dbReference type="Proteomes" id="UP000004816"/>
    </source>
</evidence>
<evidence type="ECO:0000256" key="7">
    <source>
        <dbReference type="ARBA" id="ARBA00022801"/>
    </source>
</evidence>
<dbReference type="PANTHER" id="PTHR42945:SF1">
    <property type="entry name" value="HISTIDINE BIOSYNTHESIS BIFUNCTIONAL PROTEIN HIS7"/>
    <property type="match status" value="1"/>
</dbReference>
<keyword evidence="5" id="KW-0028">Amino-acid biosynthesis</keyword>
<keyword evidence="9" id="KW-0368">Histidine biosynthesis</keyword>
<evidence type="ECO:0000313" key="10">
    <source>
        <dbReference type="EMBL" id="EFV12604.1"/>
    </source>
</evidence>
<evidence type="ECO:0000256" key="3">
    <source>
        <dbReference type="ARBA" id="ARBA00012414"/>
    </source>
</evidence>
<reference evidence="10 11" key="1">
    <citation type="journal article" date="2011" name="Stand. Genomic Sci.">
        <title>High quality draft genome sequence of Segniliparus rugosus CDC 945(T)= (ATCC BAA-974(T)).</title>
        <authorList>
            <person name="Earl A.M."/>
            <person name="Desjardins C.A."/>
            <person name="Fitzgerald M.G."/>
            <person name="Arachchi H.M."/>
            <person name="Zeng Q."/>
            <person name="Mehta T."/>
            <person name="Griggs A."/>
            <person name="Birren B.W."/>
            <person name="Toney N.C."/>
            <person name="Carr J."/>
            <person name="Posey J."/>
            <person name="Butler W.R."/>
        </authorList>
    </citation>
    <scope>NUCLEOTIDE SEQUENCE [LARGE SCALE GENOMIC DNA]</scope>
    <source>
        <strain evidence="11">ATCC BAA-974 / DSM 45345 / CCUG 50838 / CIP 108380 / JCM 13579 / CDC 945</strain>
    </source>
</reference>
<evidence type="ECO:0000256" key="6">
    <source>
        <dbReference type="ARBA" id="ARBA00022741"/>
    </source>
</evidence>
<dbReference type="RefSeq" id="WP_007470959.1">
    <property type="nucleotide sequence ID" value="NZ_KI391953.1"/>
</dbReference>
<gene>
    <name evidence="10" type="ORF">HMPREF9336_02549</name>
</gene>
<dbReference type="CDD" id="cd11547">
    <property type="entry name" value="NTP-PPase_HisE"/>
    <property type="match status" value="1"/>
</dbReference>
<dbReference type="GO" id="GO:0004636">
    <property type="term" value="F:phosphoribosyl-ATP diphosphatase activity"/>
    <property type="evidence" value="ECO:0007669"/>
    <property type="project" value="UniProtKB-EC"/>
</dbReference>
<comment type="catalytic activity">
    <reaction evidence="1">
        <text>1-(5-phospho-beta-D-ribosyl)-ATP + H2O = 1-(5-phospho-beta-D-ribosyl)-5'-AMP + diphosphate + H(+)</text>
        <dbReference type="Rhea" id="RHEA:22828"/>
        <dbReference type="ChEBI" id="CHEBI:15377"/>
        <dbReference type="ChEBI" id="CHEBI:15378"/>
        <dbReference type="ChEBI" id="CHEBI:33019"/>
        <dbReference type="ChEBI" id="CHEBI:59457"/>
        <dbReference type="ChEBI" id="CHEBI:73183"/>
        <dbReference type="EC" id="3.6.1.31"/>
    </reaction>
</comment>
<sequence>MATQTPSETPKTFDTLFAELKARAESGDTDSSTVAALGKGVHFIGKKLIEEAAEVWMAAEHEDDDALALELSQLLYWAQVVALARGISLNDIYGRL</sequence>
<evidence type="ECO:0000256" key="8">
    <source>
        <dbReference type="ARBA" id="ARBA00022840"/>
    </source>
</evidence>
<dbReference type="Gene3D" id="1.10.287.1080">
    <property type="entry name" value="MazG-like"/>
    <property type="match status" value="1"/>
</dbReference>
<dbReference type="HOGENOM" id="CLU_123337_2_0_11"/>
<proteinExistence type="predicted"/>
<evidence type="ECO:0000256" key="4">
    <source>
        <dbReference type="ARBA" id="ARBA00013336"/>
    </source>
</evidence>
<keyword evidence="11" id="KW-1185">Reference proteome</keyword>
<evidence type="ECO:0000256" key="2">
    <source>
        <dbReference type="ARBA" id="ARBA00005204"/>
    </source>
</evidence>
<dbReference type="PANTHER" id="PTHR42945">
    <property type="entry name" value="HISTIDINE BIOSYNTHESIS BIFUNCTIONAL PROTEIN"/>
    <property type="match status" value="1"/>
</dbReference>
<dbReference type="Pfam" id="PF01503">
    <property type="entry name" value="PRA-PH"/>
    <property type="match status" value="1"/>
</dbReference>
<dbReference type="GO" id="GO:0000105">
    <property type="term" value="P:L-histidine biosynthetic process"/>
    <property type="evidence" value="ECO:0007669"/>
    <property type="project" value="UniProtKB-UniPathway"/>
</dbReference>
<dbReference type="AlphaFoldDB" id="E5XSS7"/>
<dbReference type="NCBIfam" id="TIGR03188">
    <property type="entry name" value="histidine_hisI"/>
    <property type="match status" value="1"/>
</dbReference>
<organism evidence="10 11">
    <name type="scientific">Segniliparus rugosus (strain ATCC BAA-974 / DSM 45345 / CCUG 50838 / CIP 108380 / JCM 13579 / CDC 945)</name>
    <dbReference type="NCBI Taxonomy" id="679197"/>
    <lineage>
        <taxon>Bacteria</taxon>
        <taxon>Bacillati</taxon>
        <taxon>Actinomycetota</taxon>
        <taxon>Actinomycetes</taxon>
        <taxon>Mycobacteriales</taxon>
        <taxon>Segniliparaceae</taxon>
        <taxon>Segniliparus</taxon>
    </lineage>
</organism>
<evidence type="ECO:0000256" key="1">
    <source>
        <dbReference type="ARBA" id="ARBA00001460"/>
    </source>
</evidence>
<comment type="caution">
    <text evidence="10">The sequence shown here is derived from an EMBL/GenBank/DDBJ whole genome shotgun (WGS) entry which is preliminary data.</text>
</comment>
<dbReference type="InterPro" id="IPR008179">
    <property type="entry name" value="HisE"/>
</dbReference>
<dbReference type="NCBIfam" id="NF001610">
    <property type="entry name" value="PRK00400.1-1"/>
    <property type="match status" value="1"/>
</dbReference>
<keyword evidence="7" id="KW-0378">Hydrolase</keyword>
<accession>E5XSS7</accession>
<dbReference type="InterPro" id="IPR021130">
    <property type="entry name" value="PRib-ATP_PPHydrolase-like"/>
</dbReference>
<dbReference type="EC" id="3.6.1.31" evidence="3"/>
<evidence type="ECO:0000256" key="9">
    <source>
        <dbReference type="ARBA" id="ARBA00023102"/>
    </source>
</evidence>
<dbReference type="eggNOG" id="COG0140">
    <property type="taxonomic scope" value="Bacteria"/>
</dbReference>
<comment type="pathway">
    <text evidence="2">Amino-acid biosynthesis; L-histidine biosynthesis; L-histidine from 5-phospho-alpha-D-ribose 1-diphosphate: step 2/9.</text>
</comment>
<dbReference type="STRING" id="679197.HMPREF9336_02549"/>
<dbReference type="OrthoDB" id="3212875at2"/>